<dbReference type="PANTHER" id="PTHR21661:SF35">
    <property type="entry name" value="EPOXIDE HYDROLASE"/>
    <property type="match status" value="1"/>
</dbReference>
<evidence type="ECO:0000256" key="2">
    <source>
        <dbReference type="ARBA" id="ARBA00022797"/>
    </source>
</evidence>
<keyword evidence="2" id="KW-0058">Aromatic hydrocarbons catabolism</keyword>
<protein>
    <submittedName>
        <fullName evidence="5">Epoxide hydrolase</fullName>
    </submittedName>
</protein>
<evidence type="ECO:0000256" key="3">
    <source>
        <dbReference type="ARBA" id="ARBA00022801"/>
    </source>
</evidence>
<dbReference type="RefSeq" id="WP_344415836.1">
    <property type="nucleotide sequence ID" value="NZ_BAAAQK010000005.1"/>
</dbReference>
<dbReference type="Proteomes" id="UP001500449">
    <property type="component" value="Unassembled WGS sequence"/>
</dbReference>
<dbReference type="PANTHER" id="PTHR21661">
    <property type="entry name" value="EPOXIDE HYDROLASE 1-RELATED"/>
    <property type="match status" value="1"/>
</dbReference>
<name>A0ABN2MZK2_9PSEU</name>
<gene>
    <name evidence="5" type="ORF">GCM10009836_25680</name>
</gene>
<dbReference type="GO" id="GO:0016787">
    <property type="term" value="F:hydrolase activity"/>
    <property type="evidence" value="ECO:0007669"/>
    <property type="project" value="UniProtKB-KW"/>
</dbReference>
<dbReference type="InterPro" id="IPR016292">
    <property type="entry name" value="Epoxide_hydrolase"/>
</dbReference>
<evidence type="ECO:0000256" key="1">
    <source>
        <dbReference type="ARBA" id="ARBA00010088"/>
    </source>
</evidence>
<reference evidence="5 6" key="1">
    <citation type="journal article" date="2019" name="Int. J. Syst. Evol. Microbiol.">
        <title>The Global Catalogue of Microorganisms (GCM) 10K type strain sequencing project: providing services to taxonomists for standard genome sequencing and annotation.</title>
        <authorList>
            <consortium name="The Broad Institute Genomics Platform"/>
            <consortium name="The Broad Institute Genome Sequencing Center for Infectious Disease"/>
            <person name="Wu L."/>
            <person name="Ma J."/>
        </authorList>
    </citation>
    <scope>NUCLEOTIDE SEQUENCE [LARGE SCALE GENOMIC DNA]</scope>
    <source>
        <strain evidence="5 6">JCM 16009</strain>
    </source>
</reference>
<keyword evidence="6" id="KW-1185">Reference proteome</keyword>
<evidence type="ECO:0000259" key="4">
    <source>
        <dbReference type="Pfam" id="PF06441"/>
    </source>
</evidence>
<organism evidence="5 6">
    <name type="scientific">Pseudonocardia ailaonensis</name>
    <dbReference type="NCBI Taxonomy" id="367279"/>
    <lineage>
        <taxon>Bacteria</taxon>
        <taxon>Bacillati</taxon>
        <taxon>Actinomycetota</taxon>
        <taxon>Actinomycetes</taxon>
        <taxon>Pseudonocardiales</taxon>
        <taxon>Pseudonocardiaceae</taxon>
        <taxon>Pseudonocardia</taxon>
    </lineage>
</organism>
<dbReference type="SUPFAM" id="SSF53474">
    <property type="entry name" value="alpha/beta-Hydrolases"/>
    <property type="match status" value="1"/>
</dbReference>
<accession>A0ABN2MZK2</accession>
<dbReference type="Gene3D" id="3.40.50.1820">
    <property type="entry name" value="alpha/beta hydrolase"/>
    <property type="match status" value="1"/>
</dbReference>
<proteinExistence type="inferred from homology"/>
<evidence type="ECO:0000313" key="5">
    <source>
        <dbReference type="EMBL" id="GAA1845044.1"/>
    </source>
</evidence>
<comment type="similarity">
    <text evidence="1">Belongs to the peptidase S33 family.</text>
</comment>
<dbReference type="InterPro" id="IPR000639">
    <property type="entry name" value="Epox_hydrolase-like"/>
</dbReference>
<dbReference type="EMBL" id="BAAAQK010000005">
    <property type="protein sequence ID" value="GAA1845044.1"/>
    <property type="molecule type" value="Genomic_DNA"/>
</dbReference>
<keyword evidence="3 5" id="KW-0378">Hydrolase</keyword>
<sequence>MGSDRFARSVFTLSSHDSASDSPARGTTPFRVAVPDSALADLRERLERCRWPAPETVPDESQGLPLALAKELHEYWLTEYDWRRCEAQINAYEQVLVPVTGGGDEPLDIHVLHARSPRPDAMPLLVTHGWPGSIVEYLDLLPQLTDPEDPSEIAFHVVLPTLPGFGFSGKPTRTGWGAERIVLAWSEIMRGLGYPRYAAHGGDWGSAVTESLGAALPDEVLGIHITLPLAKADPDTADLDEADRARTAATDLFRSNGRGYSVLQSSRPQTVGYALADSPMGQCSWIAEKFREWVDPTGDDWPLAKDRVLDNVMMYWLTNTAASSARLYWESAVSPPMEPVPVPTAISQYPKEMTRIPRAWIDRRFSDIRAWVEHPHGGHFAAMEHPDSLLADLRSFFGGLRPASERS</sequence>
<dbReference type="Pfam" id="PF06441">
    <property type="entry name" value="EHN"/>
    <property type="match status" value="1"/>
</dbReference>
<dbReference type="InterPro" id="IPR029058">
    <property type="entry name" value="AB_hydrolase_fold"/>
</dbReference>
<dbReference type="InterPro" id="IPR010497">
    <property type="entry name" value="Epoxide_hydro_N"/>
</dbReference>
<feature type="domain" description="Epoxide hydrolase N-terminal" evidence="4">
    <location>
        <begin position="28"/>
        <end position="137"/>
    </location>
</feature>
<dbReference type="PIRSF" id="PIRSF001112">
    <property type="entry name" value="Epoxide_hydrolase"/>
    <property type="match status" value="1"/>
</dbReference>
<dbReference type="PRINTS" id="PR00412">
    <property type="entry name" value="EPOXHYDRLASE"/>
</dbReference>
<evidence type="ECO:0000313" key="6">
    <source>
        <dbReference type="Proteomes" id="UP001500449"/>
    </source>
</evidence>
<comment type="caution">
    <text evidence="5">The sequence shown here is derived from an EMBL/GenBank/DDBJ whole genome shotgun (WGS) entry which is preliminary data.</text>
</comment>